<dbReference type="PROSITE" id="PS00916">
    <property type="entry name" value="PI3_4_KINASE_2"/>
    <property type="match status" value="1"/>
</dbReference>
<sequence>MRRELILALLAAATAFAATDNACVAACVAGCSCPLGRNKLVCSNHGYCADGVCICADGWASSVDVNGTCEIGLMSLNSSVHLFVMLAACVVAIVAYTSSLVYLYYSNEAFMTHAWQGHIMNVGSVLGAASVAVAVSLDSSSHTCTVLWCCMDLAFVLVFGMLALRLYRNVRLYLASTNGPGVKLPDAWMAGMLLVLLALDGGILAAIGVLGGFNPTLALWDYPGDVDYRFMGCYLSSTPAGIAIVSPKVLYLLLVLAFALRLRRNVHEEKDMTKLAFAMLLTTVLWAIGMAVFATSTRAFGEVLYLCLVFLFLLPSAMVTFVLAFPKIIAIHRLRRRRRQQPFIYLDDDGINARLLRVAWDDVAQVEAAEVLLDTHDPDVDGALEMGTILWLLTDRVCHRKIRRYAATALGSHDPSVLRLYLPQLLQALKHDVDLREGADLCALLSVLLNMARDHIEIALDCYWHVRIELENQISVVVANQEIAIQDRATKSLYERVFEHLNAMLEASPDHHAIVYGQVACTKHITALYAALVALPSSDVKSLSTELQTYLASPTTSALQGLPPLALPGPHPLFPLATVQSVDSAKSRLFRSSAKPMKLQFTLASSSRSLQTQRSLFERSKSRLPNQWHTYSVDVFVYGVLGFDADNLTLRVDVHGKRKQVEVTAAVARLDFHVGVPPQLVDCQVYRHGAYLGAVELELSSRGLERSVVNVDGGGALDVAVVVEVQNVTSPPTIGALHPAAISVDDAPRRPSVSLSVIYKLGDDLRQDQLALQLLAIMDALLKRDGLDLCFTLYRILPTSTRDGLAEFVPRSQPLSAVLSDHNHNILTYLEKHNYDQDDGISPVAIDTFVRSVAGYCVATYLLGVGDRHLDNLMLTESGHFFHIDFGFMFGRDPKPLPPPFRLTPEMVRAMGGLRGHDFHQCLRYACTGFNILRANAHVLLGVLELSKDAGIPDMMTHMSMHAASAVHEVEKRLILRATPDRAAAFFRDLMLETQNAQTKTRLSLMERIHRIAVAIK</sequence>
<dbReference type="Proteomes" id="UP000030762">
    <property type="component" value="Unassembled WGS sequence"/>
</dbReference>
<dbReference type="OrthoDB" id="67688at2759"/>
<dbReference type="Gene3D" id="3.30.1010.10">
    <property type="entry name" value="Phosphatidylinositol 3-kinase Catalytic Subunit, Chain A, domain 4"/>
    <property type="match status" value="1"/>
</dbReference>
<dbReference type="PROSITE" id="PS50290">
    <property type="entry name" value="PI3_4_KINASE_3"/>
    <property type="match status" value="1"/>
</dbReference>
<dbReference type="GO" id="GO:0034272">
    <property type="term" value="C:phosphatidylinositol 3-kinase complex, class III, type II"/>
    <property type="evidence" value="ECO:0007669"/>
    <property type="project" value="TreeGrafter"/>
</dbReference>
<reference evidence="11 12" key="1">
    <citation type="submission" date="2012-04" db="EMBL/GenBank/DDBJ databases">
        <title>The Genome Sequence of Saprolegnia declina VS20.</title>
        <authorList>
            <consortium name="The Broad Institute Genome Sequencing Platform"/>
            <person name="Russ C."/>
            <person name="Nusbaum C."/>
            <person name="Tyler B."/>
            <person name="van West P."/>
            <person name="Dieguez-Uribeondo J."/>
            <person name="de Bruijn I."/>
            <person name="Tripathy S."/>
            <person name="Jiang R."/>
            <person name="Young S.K."/>
            <person name="Zeng Q."/>
            <person name="Gargeya S."/>
            <person name="Fitzgerald M."/>
            <person name="Haas B."/>
            <person name="Abouelleil A."/>
            <person name="Alvarado L."/>
            <person name="Arachchi H.M."/>
            <person name="Berlin A."/>
            <person name="Chapman S.B."/>
            <person name="Goldberg J."/>
            <person name="Griggs A."/>
            <person name="Gujja S."/>
            <person name="Hansen M."/>
            <person name="Howarth C."/>
            <person name="Imamovic A."/>
            <person name="Larimer J."/>
            <person name="McCowen C."/>
            <person name="Montmayeur A."/>
            <person name="Murphy C."/>
            <person name="Neiman D."/>
            <person name="Pearson M."/>
            <person name="Priest M."/>
            <person name="Roberts A."/>
            <person name="Saif S."/>
            <person name="Shea T."/>
            <person name="Sisk P."/>
            <person name="Sykes S."/>
            <person name="Wortman J."/>
            <person name="Nusbaum C."/>
            <person name="Birren B."/>
        </authorList>
    </citation>
    <scope>NUCLEOTIDE SEQUENCE [LARGE SCALE GENOMIC DNA]</scope>
    <source>
        <strain evidence="11 12">VS20</strain>
    </source>
</reference>
<dbReference type="Pfam" id="PF00613">
    <property type="entry name" value="PI3Ka"/>
    <property type="match status" value="1"/>
</dbReference>
<dbReference type="EMBL" id="JH767170">
    <property type="protein sequence ID" value="EQC31239.1"/>
    <property type="molecule type" value="Genomic_DNA"/>
</dbReference>
<evidence type="ECO:0000256" key="8">
    <source>
        <dbReference type="SAM" id="SignalP"/>
    </source>
</evidence>
<dbReference type="InterPro" id="IPR016024">
    <property type="entry name" value="ARM-type_fold"/>
</dbReference>
<dbReference type="GO" id="GO:0005777">
    <property type="term" value="C:peroxisome"/>
    <property type="evidence" value="ECO:0007669"/>
    <property type="project" value="TreeGrafter"/>
</dbReference>
<evidence type="ECO:0000256" key="4">
    <source>
        <dbReference type="ARBA" id="ARBA00022777"/>
    </source>
</evidence>
<dbReference type="GO" id="GO:0000045">
    <property type="term" value="P:autophagosome assembly"/>
    <property type="evidence" value="ECO:0007669"/>
    <property type="project" value="TreeGrafter"/>
</dbReference>
<evidence type="ECO:0000256" key="5">
    <source>
        <dbReference type="ARBA" id="ARBA00022989"/>
    </source>
</evidence>
<dbReference type="InterPro" id="IPR018936">
    <property type="entry name" value="PI3/4_kinase_CS"/>
</dbReference>
<dbReference type="GO" id="GO:0034271">
    <property type="term" value="C:phosphatidylinositol 3-kinase complex, class III, type I"/>
    <property type="evidence" value="ECO:0007669"/>
    <property type="project" value="TreeGrafter"/>
</dbReference>
<feature type="domain" description="PIK helical" evidence="10">
    <location>
        <begin position="305"/>
        <end position="492"/>
    </location>
</feature>
<dbReference type="Pfam" id="PF00003">
    <property type="entry name" value="7tm_3"/>
    <property type="match status" value="1"/>
</dbReference>
<dbReference type="STRING" id="1156394.T0Q067"/>
<feature type="transmembrane region" description="Helical" evidence="7">
    <location>
        <begin position="303"/>
        <end position="329"/>
    </location>
</feature>
<dbReference type="InterPro" id="IPR057756">
    <property type="entry name" value="PI3-kinase_type3/VPS34_cat"/>
</dbReference>
<evidence type="ECO:0000256" key="6">
    <source>
        <dbReference type="ARBA" id="ARBA00023136"/>
    </source>
</evidence>
<comment type="subcellular location">
    <subcellularLocation>
        <location evidence="1">Membrane</location>
        <topology evidence="1">Multi-pass membrane protein</topology>
    </subcellularLocation>
</comment>
<dbReference type="CDD" id="cd00896">
    <property type="entry name" value="PI3Kc_III"/>
    <property type="match status" value="1"/>
</dbReference>
<feature type="transmembrane region" description="Helical" evidence="7">
    <location>
        <begin position="82"/>
        <end position="105"/>
    </location>
</feature>
<evidence type="ECO:0000256" key="2">
    <source>
        <dbReference type="ARBA" id="ARBA00022679"/>
    </source>
</evidence>
<dbReference type="GeneID" id="19951888"/>
<evidence type="ECO:0008006" key="13">
    <source>
        <dbReference type="Google" id="ProtNLM"/>
    </source>
</evidence>
<evidence type="ECO:0000313" key="12">
    <source>
        <dbReference type="Proteomes" id="UP000030762"/>
    </source>
</evidence>
<dbReference type="VEuPathDB" id="FungiDB:SDRG_11161"/>
<dbReference type="SMART" id="SM00146">
    <property type="entry name" value="PI3Kc"/>
    <property type="match status" value="1"/>
</dbReference>
<keyword evidence="3 7" id="KW-0812">Transmembrane</keyword>
<keyword evidence="2" id="KW-0808">Transferase</keyword>
<dbReference type="GO" id="GO:0048015">
    <property type="term" value="P:phosphatidylinositol-mediated signaling"/>
    <property type="evidence" value="ECO:0007669"/>
    <property type="project" value="TreeGrafter"/>
</dbReference>
<dbReference type="Gene3D" id="1.25.40.70">
    <property type="entry name" value="Phosphatidylinositol 3-kinase, accessory domain (PIK)"/>
    <property type="match status" value="1"/>
</dbReference>
<evidence type="ECO:0000259" key="10">
    <source>
        <dbReference type="PROSITE" id="PS51545"/>
    </source>
</evidence>
<organism evidence="11 12">
    <name type="scientific">Saprolegnia diclina (strain VS20)</name>
    <dbReference type="NCBI Taxonomy" id="1156394"/>
    <lineage>
        <taxon>Eukaryota</taxon>
        <taxon>Sar</taxon>
        <taxon>Stramenopiles</taxon>
        <taxon>Oomycota</taxon>
        <taxon>Saprolegniomycetes</taxon>
        <taxon>Saprolegniales</taxon>
        <taxon>Saprolegniaceae</taxon>
        <taxon>Saprolegnia</taxon>
    </lineage>
</organism>
<dbReference type="OMA" id="ACTQHIS"/>
<feature type="transmembrane region" description="Helical" evidence="7">
    <location>
        <begin position="117"/>
        <end position="139"/>
    </location>
</feature>
<keyword evidence="4" id="KW-0418">Kinase</keyword>
<evidence type="ECO:0000259" key="9">
    <source>
        <dbReference type="PROSITE" id="PS50290"/>
    </source>
</evidence>
<evidence type="ECO:0000256" key="1">
    <source>
        <dbReference type="ARBA" id="ARBA00004141"/>
    </source>
</evidence>
<dbReference type="SUPFAM" id="SSF56112">
    <property type="entry name" value="Protein kinase-like (PK-like)"/>
    <property type="match status" value="1"/>
</dbReference>
<dbReference type="InParanoid" id="T0Q067"/>
<dbReference type="PANTHER" id="PTHR10048:SF7">
    <property type="entry name" value="PHOSPHATIDYLINOSITOL 3-KINASE CATALYTIC SUBUNIT TYPE 3"/>
    <property type="match status" value="1"/>
</dbReference>
<feature type="transmembrane region" description="Helical" evidence="7">
    <location>
        <begin position="188"/>
        <end position="213"/>
    </location>
</feature>
<dbReference type="GO" id="GO:0016303">
    <property type="term" value="F:1-phosphatidylinositol-3-kinase activity"/>
    <property type="evidence" value="ECO:0007669"/>
    <property type="project" value="TreeGrafter"/>
</dbReference>
<gene>
    <name evidence="11" type="ORF">SDRG_11161</name>
</gene>
<dbReference type="PROSITE" id="PS51545">
    <property type="entry name" value="PIK_HELICAL"/>
    <property type="match status" value="1"/>
</dbReference>
<dbReference type="InterPro" id="IPR015433">
    <property type="entry name" value="PI3/4_kinase"/>
</dbReference>
<feature type="transmembrane region" description="Helical" evidence="7">
    <location>
        <begin position="240"/>
        <end position="263"/>
    </location>
</feature>
<accession>T0Q067</accession>
<dbReference type="InterPro" id="IPR042236">
    <property type="entry name" value="PI3K_accessory_sf"/>
</dbReference>
<keyword evidence="12" id="KW-1185">Reference proteome</keyword>
<dbReference type="InterPro" id="IPR017978">
    <property type="entry name" value="GPCR_3_C"/>
</dbReference>
<dbReference type="SUPFAM" id="SSF48371">
    <property type="entry name" value="ARM repeat"/>
    <property type="match status" value="1"/>
</dbReference>
<dbReference type="InterPro" id="IPR001263">
    <property type="entry name" value="PI3K_accessory_dom"/>
</dbReference>
<dbReference type="eggNOG" id="KOG0906">
    <property type="taxonomic scope" value="Eukaryota"/>
</dbReference>
<feature type="transmembrane region" description="Helical" evidence="7">
    <location>
        <begin position="145"/>
        <end position="167"/>
    </location>
</feature>
<keyword evidence="6 7" id="KW-0472">Membrane</keyword>
<dbReference type="Pfam" id="PF00454">
    <property type="entry name" value="PI3_PI4_kinase"/>
    <property type="match status" value="1"/>
</dbReference>
<feature type="domain" description="PI3K/PI4K catalytic" evidence="9">
    <location>
        <begin position="719"/>
        <end position="999"/>
    </location>
</feature>
<keyword evidence="8" id="KW-0732">Signal</keyword>
<dbReference type="PROSITE" id="PS51257">
    <property type="entry name" value="PROKAR_LIPOPROTEIN"/>
    <property type="match status" value="1"/>
</dbReference>
<dbReference type="PANTHER" id="PTHR10048">
    <property type="entry name" value="PHOSPHATIDYLINOSITOL KINASE"/>
    <property type="match status" value="1"/>
</dbReference>
<dbReference type="InterPro" id="IPR000403">
    <property type="entry name" value="PI3/4_kinase_cat_dom"/>
</dbReference>
<proteinExistence type="predicted"/>
<evidence type="ECO:0000313" key="11">
    <source>
        <dbReference type="EMBL" id="EQC31239.1"/>
    </source>
</evidence>
<feature type="transmembrane region" description="Helical" evidence="7">
    <location>
        <begin position="275"/>
        <end position="297"/>
    </location>
</feature>
<dbReference type="Gene3D" id="1.10.1070.11">
    <property type="entry name" value="Phosphatidylinositol 3-/4-kinase, catalytic domain"/>
    <property type="match status" value="1"/>
</dbReference>
<dbReference type="RefSeq" id="XP_008615413.1">
    <property type="nucleotide sequence ID" value="XM_008617191.1"/>
</dbReference>
<protein>
    <recommendedName>
        <fullName evidence="13">Phosphatidylinositol 3-kinase</fullName>
    </recommendedName>
</protein>
<dbReference type="GO" id="GO:0004930">
    <property type="term" value="F:G protein-coupled receptor activity"/>
    <property type="evidence" value="ECO:0007669"/>
    <property type="project" value="InterPro"/>
</dbReference>
<dbReference type="GO" id="GO:0000407">
    <property type="term" value="C:phagophore assembly site"/>
    <property type="evidence" value="ECO:0007669"/>
    <property type="project" value="TreeGrafter"/>
</dbReference>
<evidence type="ECO:0000256" key="7">
    <source>
        <dbReference type="SAM" id="Phobius"/>
    </source>
</evidence>
<feature type="signal peptide" evidence="8">
    <location>
        <begin position="1"/>
        <end position="19"/>
    </location>
</feature>
<evidence type="ECO:0000256" key="3">
    <source>
        <dbReference type="ARBA" id="ARBA00022692"/>
    </source>
</evidence>
<dbReference type="AlphaFoldDB" id="T0Q067"/>
<dbReference type="InterPro" id="IPR036940">
    <property type="entry name" value="PI3/4_kinase_cat_sf"/>
</dbReference>
<name>T0Q067_SAPDV</name>
<dbReference type="InterPro" id="IPR011009">
    <property type="entry name" value="Kinase-like_dom_sf"/>
</dbReference>
<feature type="chain" id="PRO_5004569386" description="Phosphatidylinositol 3-kinase" evidence="8">
    <location>
        <begin position="20"/>
        <end position="1017"/>
    </location>
</feature>
<keyword evidence="5 7" id="KW-1133">Transmembrane helix</keyword>
<dbReference type="GO" id="GO:0006897">
    <property type="term" value="P:endocytosis"/>
    <property type="evidence" value="ECO:0007669"/>
    <property type="project" value="TreeGrafter"/>
</dbReference>
<dbReference type="GO" id="GO:0005768">
    <property type="term" value="C:endosome"/>
    <property type="evidence" value="ECO:0007669"/>
    <property type="project" value="TreeGrafter"/>
</dbReference>